<keyword evidence="4" id="KW-1185">Reference proteome</keyword>
<dbReference type="SUPFAM" id="SSF55331">
    <property type="entry name" value="Tautomerase/MIF"/>
    <property type="match status" value="1"/>
</dbReference>
<protein>
    <recommendedName>
        <fullName evidence="2">4-oxalocrotonate tautomerase-like domain-containing protein</fullName>
    </recommendedName>
</protein>
<keyword evidence="1" id="KW-0413">Isomerase</keyword>
<dbReference type="RefSeq" id="WP_114206688.1">
    <property type="nucleotide sequence ID" value="NZ_CP030840.1"/>
</dbReference>
<dbReference type="GO" id="GO:0016853">
    <property type="term" value="F:isomerase activity"/>
    <property type="evidence" value="ECO:0007669"/>
    <property type="project" value="UniProtKB-KW"/>
</dbReference>
<dbReference type="Gene3D" id="3.30.429.10">
    <property type="entry name" value="Macrophage Migration Inhibitory Factor"/>
    <property type="match status" value="1"/>
</dbReference>
<name>A0A2Z5FWH3_9BACT</name>
<gene>
    <name evidence="3" type="ORF">ACPOL_1868</name>
</gene>
<proteinExistence type="predicted"/>
<dbReference type="AlphaFoldDB" id="A0A2Z5FWH3"/>
<dbReference type="InterPro" id="IPR004370">
    <property type="entry name" value="4-OT-like_dom"/>
</dbReference>
<feature type="domain" description="4-oxalocrotonate tautomerase-like" evidence="2">
    <location>
        <begin position="71"/>
        <end position="130"/>
    </location>
</feature>
<evidence type="ECO:0000256" key="1">
    <source>
        <dbReference type="ARBA" id="ARBA00023235"/>
    </source>
</evidence>
<dbReference type="InterPro" id="IPR014347">
    <property type="entry name" value="Tautomerase/MIF_sf"/>
</dbReference>
<accession>A0A2Z5FWH3</accession>
<evidence type="ECO:0000313" key="4">
    <source>
        <dbReference type="Proteomes" id="UP000253606"/>
    </source>
</evidence>
<dbReference type="Pfam" id="PF01361">
    <property type="entry name" value="Tautomerase"/>
    <property type="match status" value="1"/>
</dbReference>
<dbReference type="EMBL" id="CP030840">
    <property type="protein sequence ID" value="AXC11208.1"/>
    <property type="molecule type" value="Genomic_DNA"/>
</dbReference>
<dbReference type="KEGG" id="abas:ACPOL_1868"/>
<dbReference type="Proteomes" id="UP000253606">
    <property type="component" value="Chromosome"/>
</dbReference>
<organism evidence="3 4">
    <name type="scientific">Acidisarcina polymorpha</name>
    <dbReference type="NCBI Taxonomy" id="2211140"/>
    <lineage>
        <taxon>Bacteria</taxon>
        <taxon>Pseudomonadati</taxon>
        <taxon>Acidobacteriota</taxon>
        <taxon>Terriglobia</taxon>
        <taxon>Terriglobales</taxon>
        <taxon>Acidobacteriaceae</taxon>
        <taxon>Acidisarcina</taxon>
    </lineage>
</organism>
<evidence type="ECO:0000259" key="2">
    <source>
        <dbReference type="Pfam" id="PF01361"/>
    </source>
</evidence>
<evidence type="ECO:0000313" key="3">
    <source>
        <dbReference type="EMBL" id="AXC11208.1"/>
    </source>
</evidence>
<dbReference type="OrthoDB" id="9803586at2"/>
<sequence>MPKMILHYPQGAFTQANLELLAQELTQIGLQCEHMPETTYGRSNVWIYAREYPTDQVFVGGHTGGTKVITVEVNAFEGGLDDAAKEELIEGFTESIGKFSGTPSGARCPVFVLIRENPASDWGIFGKRVTLEKLRHPPADADPV</sequence>
<reference evidence="3 4" key="1">
    <citation type="journal article" date="2018" name="Front. Microbiol.">
        <title>Hydrolytic Capabilities as a Key to Environmental Success: Chitinolytic and Cellulolytic Acidobacteria From Acidic Sub-arctic Soils and Boreal Peatlands.</title>
        <authorList>
            <person name="Belova S.E."/>
            <person name="Ravin N.V."/>
            <person name="Pankratov T.A."/>
            <person name="Rakitin A.L."/>
            <person name="Ivanova A.A."/>
            <person name="Beletsky A.V."/>
            <person name="Mardanov A.V."/>
            <person name="Sinninghe Damste J.S."/>
            <person name="Dedysh S.N."/>
        </authorList>
    </citation>
    <scope>NUCLEOTIDE SEQUENCE [LARGE SCALE GENOMIC DNA]</scope>
    <source>
        <strain evidence="3 4">SBC82</strain>
    </source>
</reference>